<proteinExistence type="predicted"/>
<sequence>MEKGILNGGFHLSSLEVLSIGDFNLMERGILSDTFHQSSLETLSLHNCNLMEEGIPSDIWNLSSLDTEISIGASDFQGKGMSVVIPRSSRILEGIRNESTGSDEIMFAEMQNIESLPSTIFVTVAGPVVVYHPPRKTELSEQRLNLGNLRSGSCMRHRIGNKMGSTLVVTP</sequence>
<dbReference type="AlphaFoldDB" id="A0A438H7J2"/>
<dbReference type="InterPro" id="IPR032675">
    <property type="entry name" value="LRR_dom_sf"/>
</dbReference>
<evidence type="ECO:0000313" key="1">
    <source>
        <dbReference type="EMBL" id="RVW80478.1"/>
    </source>
</evidence>
<evidence type="ECO:0000313" key="2">
    <source>
        <dbReference type="Proteomes" id="UP000288805"/>
    </source>
</evidence>
<protein>
    <submittedName>
        <fullName evidence="1">Uncharacterized protein</fullName>
    </submittedName>
</protein>
<dbReference type="Proteomes" id="UP000288805">
    <property type="component" value="Unassembled WGS sequence"/>
</dbReference>
<reference evidence="1 2" key="1">
    <citation type="journal article" date="2018" name="PLoS Genet.">
        <title>Population sequencing reveals clonal diversity and ancestral inbreeding in the grapevine cultivar Chardonnay.</title>
        <authorList>
            <person name="Roach M.J."/>
            <person name="Johnson D.L."/>
            <person name="Bohlmann J."/>
            <person name="van Vuuren H.J."/>
            <person name="Jones S.J."/>
            <person name="Pretorius I.S."/>
            <person name="Schmidt S.A."/>
            <person name="Borneman A.R."/>
        </authorList>
    </citation>
    <scope>NUCLEOTIDE SEQUENCE [LARGE SCALE GENOMIC DNA]</scope>
    <source>
        <strain evidence="2">cv. Chardonnay</strain>
        <tissue evidence="1">Leaf</tissue>
    </source>
</reference>
<accession>A0A438H7J2</accession>
<name>A0A438H7J2_VITVI</name>
<dbReference type="SUPFAM" id="SSF52047">
    <property type="entry name" value="RNI-like"/>
    <property type="match status" value="1"/>
</dbReference>
<dbReference type="EMBL" id="QGNW01000265">
    <property type="protein sequence ID" value="RVW80478.1"/>
    <property type="molecule type" value="Genomic_DNA"/>
</dbReference>
<dbReference type="Gene3D" id="3.80.10.10">
    <property type="entry name" value="Ribonuclease Inhibitor"/>
    <property type="match status" value="1"/>
</dbReference>
<comment type="caution">
    <text evidence="1">The sequence shown here is derived from an EMBL/GenBank/DDBJ whole genome shotgun (WGS) entry which is preliminary data.</text>
</comment>
<gene>
    <name evidence="1" type="ORF">CK203_052891</name>
</gene>
<organism evidence="1 2">
    <name type="scientific">Vitis vinifera</name>
    <name type="common">Grape</name>
    <dbReference type="NCBI Taxonomy" id="29760"/>
    <lineage>
        <taxon>Eukaryota</taxon>
        <taxon>Viridiplantae</taxon>
        <taxon>Streptophyta</taxon>
        <taxon>Embryophyta</taxon>
        <taxon>Tracheophyta</taxon>
        <taxon>Spermatophyta</taxon>
        <taxon>Magnoliopsida</taxon>
        <taxon>eudicotyledons</taxon>
        <taxon>Gunneridae</taxon>
        <taxon>Pentapetalae</taxon>
        <taxon>rosids</taxon>
        <taxon>Vitales</taxon>
        <taxon>Vitaceae</taxon>
        <taxon>Viteae</taxon>
        <taxon>Vitis</taxon>
    </lineage>
</organism>